<organism evidence="3 4">
    <name type="scientific">Virgibacillus oceani</name>
    <dbReference type="NCBI Taxonomy" id="1479511"/>
    <lineage>
        <taxon>Bacteria</taxon>
        <taxon>Bacillati</taxon>
        <taxon>Bacillota</taxon>
        <taxon>Bacilli</taxon>
        <taxon>Bacillales</taxon>
        <taxon>Bacillaceae</taxon>
        <taxon>Virgibacillus</taxon>
    </lineage>
</organism>
<dbReference type="InterPro" id="IPR014228">
    <property type="entry name" value="Spore_polysacc_deacetyl_YlxY"/>
</dbReference>
<reference evidence="3" key="2">
    <citation type="submission" date="2020-09" db="EMBL/GenBank/DDBJ databases">
        <authorList>
            <person name="Sun Q."/>
            <person name="Zhou Y."/>
        </authorList>
    </citation>
    <scope>NUCLEOTIDE SEQUENCE</scope>
    <source>
        <strain evidence="3">CGMCC 1.12754</strain>
    </source>
</reference>
<dbReference type="CDD" id="cd10950">
    <property type="entry name" value="CE4_BsYlxY_like"/>
    <property type="match status" value="1"/>
</dbReference>
<reference evidence="3" key="1">
    <citation type="journal article" date="2014" name="Int. J. Syst. Evol. Microbiol.">
        <title>Complete genome sequence of Corynebacterium casei LMG S-19264T (=DSM 44701T), isolated from a smear-ripened cheese.</title>
        <authorList>
            <consortium name="US DOE Joint Genome Institute (JGI-PGF)"/>
            <person name="Walter F."/>
            <person name="Albersmeier A."/>
            <person name="Kalinowski J."/>
            <person name="Ruckert C."/>
        </authorList>
    </citation>
    <scope>NUCLEOTIDE SEQUENCE</scope>
    <source>
        <strain evidence="3">CGMCC 1.12754</strain>
    </source>
</reference>
<dbReference type="Pfam" id="PF01522">
    <property type="entry name" value="Polysacc_deac_1"/>
    <property type="match status" value="1"/>
</dbReference>
<evidence type="ECO:0000313" key="3">
    <source>
        <dbReference type="EMBL" id="GGG68687.1"/>
    </source>
</evidence>
<feature type="domain" description="NodB homology" evidence="2">
    <location>
        <begin position="131"/>
        <end position="307"/>
    </location>
</feature>
<dbReference type="NCBIfam" id="TIGR02873">
    <property type="entry name" value="spore_ylxY"/>
    <property type="match status" value="1"/>
</dbReference>
<dbReference type="GO" id="GO:0016020">
    <property type="term" value="C:membrane"/>
    <property type="evidence" value="ECO:0007669"/>
    <property type="project" value="TreeGrafter"/>
</dbReference>
<dbReference type="PROSITE" id="PS51677">
    <property type="entry name" value="NODB"/>
    <property type="match status" value="1"/>
</dbReference>
<keyword evidence="1" id="KW-0472">Membrane</keyword>
<evidence type="ECO:0000313" key="4">
    <source>
        <dbReference type="Proteomes" id="UP000622860"/>
    </source>
</evidence>
<protein>
    <recommendedName>
        <fullName evidence="2">NodB homology domain-containing protein</fullName>
    </recommendedName>
</protein>
<evidence type="ECO:0000256" key="1">
    <source>
        <dbReference type="SAM" id="Phobius"/>
    </source>
</evidence>
<proteinExistence type="predicted"/>
<comment type="caution">
    <text evidence="3">The sequence shown here is derived from an EMBL/GenBank/DDBJ whole genome shotgun (WGS) entry which is preliminary data.</text>
</comment>
<dbReference type="GO" id="GO:0016810">
    <property type="term" value="F:hydrolase activity, acting on carbon-nitrogen (but not peptide) bonds"/>
    <property type="evidence" value="ECO:0007669"/>
    <property type="project" value="InterPro"/>
</dbReference>
<dbReference type="PANTHER" id="PTHR10587">
    <property type="entry name" value="GLYCOSYL TRANSFERASE-RELATED"/>
    <property type="match status" value="1"/>
</dbReference>
<feature type="transmembrane region" description="Helical" evidence="1">
    <location>
        <begin position="7"/>
        <end position="24"/>
    </location>
</feature>
<dbReference type="RefSeq" id="WP_188454344.1">
    <property type="nucleotide sequence ID" value="NZ_BMFR01000003.1"/>
</dbReference>
<dbReference type="AlphaFoldDB" id="A0A917M0J4"/>
<accession>A0A917M0J4</accession>
<dbReference type="EMBL" id="BMFR01000003">
    <property type="protein sequence ID" value="GGG68687.1"/>
    <property type="molecule type" value="Genomic_DNA"/>
</dbReference>
<gene>
    <name evidence="3" type="primary">ylxY</name>
    <name evidence="3" type="ORF">GCM10011398_10750</name>
</gene>
<dbReference type="Gene3D" id="3.20.20.370">
    <property type="entry name" value="Glycoside hydrolase/deacetylase"/>
    <property type="match status" value="1"/>
</dbReference>
<dbReference type="InterPro" id="IPR011330">
    <property type="entry name" value="Glyco_hydro/deAcase_b/a-brl"/>
</dbReference>
<evidence type="ECO:0000259" key="2">
    <source>
        <dbReference type="PROSITE" id="PS51677"/>
    </source>
</evidence>
<dbReference type="SUPFAM" id="SSF88713">
    <property type="entry name" value="Glycoside hydrolase/deacetylase"/>
    <property type="match status" value="1"/>
</dbReference>
<dbReference type="Proteomes" id="UP000622860">
    <property type="component" value="Unassembled WGS sequence"/>
</dbReference>
<keyword evidence="1" id="KW-0812">Transmembrane</keyword>
<keyword evidence="1" id="KW-1133">Transmembrane helix</keyword>
<dbReference type="InterPro" id="IPR002509">
    <property type="entry name" value="NODB_dom"/>
</dbReference>
<keyword evidence="4" id="KW-1185">Reference proteome</keyword>
<dbReference type="InterPro" id="IPR050248">
    <property type="entry name" value="Polysacc_deacetylase_ArnD"/>
</dbReference>
<name>A0A917M0J4_9BACI</name>
<dbReference type="PANTHER" id="PTHR10587:SF80">
    <property type="entry name" value="CHITOOLIGOSACCHARIDE DEACETYLASE"/>
    <property type="match status" value="1"/>
</dbReference>
<dbReference type="GO" id="GO:0005975">
    <property type="term" value="P:carbohydrate metabolic process"/>
    <property type="evidence" value="ECO:0007669"/>
    <property type="project" value="InterPro"/>
</dbReference>
<sequence length="317" mass="36096">MYRYRIVHVIVFIIIVAISFNIDYNPFVVNDAETFSNKIEIVSKHEDSLYKQIKQKSPEFAEAPQNAVIDRVWKKTPGRNGIKVNVDKSYQQMKENGVFDKTLLVYDQVPPEITMEELPPAPIYRGHPEKQMVALLINVSWGTEYIPSILETLKKQEVKATFFIEGKWAKNNADLVKMIKEQGHTIGNHAYNHPAMERLSSVEIREQIAQTNEILQAITGETPKWFAPPSGGFNDQVIKIADELNMKTILWSVDTIDWKNPSVSVMMNRVMGKIHPGAMVLMHPTDTIAQGLKPLIQNIKEKGYRIGAVGNLLNEER</sequence>